<keyword evidence="1" id="KW-1133">Transmembrane helix</keyword>
<feature type="transmembrane region" description="Helical" evidence="1">
    <location>
        <begin position="158"/>
        <end position="178"/>
    </location>
</feature>
<feature type="transmembrane region" description="Helical" evidence="1">
    <location>
        <begin position="506"/>
        <end position="526"/>
    </location>
</feature>
<feature type="transmembrane region" description="Helical" evidence="1">
    <location>
        <begin position="239"/>
        <end position="261"/>
    </location>
</feature>
<proteinExistence type="predicted"/>
<feature type="transmembrane region" description="Helical" evidence="1">
    <location>
        <begin position="190"/>
        <end position="206"/>
    </location>
</feature>
<feature type="transmembrane region" description="Helical" evidence="1">
    <location>
        <begin position="396"/>
        <end position="419"/>
    </location>
</feature>
<dbReference type="Proteomes" id="UP000240542">
    <property type="component" value="Unassembled WGS sequence"/>
</dbReference>
<feature type="transmembrane region" description="Helical" evidence="1">
    <location>
        <begin position="302"/>
        <end position="326"/>
    </location>
</feature>
<name>A0A2P8DDR8_9ACTN</name>
<feature type="transmembrane region" description="Helical" evidence="1">
    <location>
        <begin position="83"/>
        <end position="102"/>
    </location>
</feature>
<sequence>MSAMAGTATLARLVLRRDRWFLPLWTVFPAFVLLVFVGAFNGAFPTAESRVEYAETSLHNAAFTVTYGALQGPGLGELVTWRAGFLPVVLALISLLVMLRHTRVEEEAGRRELVAATAVGRNAAMAAALVVVCSAGAVLGALCALGLMASGLPTTGSWAYGLGITAVTWTFAAIGALVAQVTTETGSARVLGVVVIGLAFLARGVGDVSAQTGGSLGWLSWVSPISWAALPRPFSGERWWPVAVFVVVIALLIAAAVALSARRDLGGGVLHPRPGPAEAGPRLRSPVALAWRLQRGGLIGQAIGAVIVGGAVGGIAVSIGALMTRAAAGRELLERLGGPGTVIDQYLAGMMMLLGVLSCAFAVHTLLRMRVEERDGRAELLLAGPVDRLRWAAGHLAFALLSGAVVVVGAGTAMGLGLGAATGDPSQVPRVLAAALVQLPAAWLFTGLAFGLLGWLPRWAAATYAVALVSLFFGWISGELAPDLWIRNLSVFEHLPKLPGGAFTPVPLAVLTVAAAALVAAGFLGLRRRDLAPG</sequence>
<organism evidence="2 3">
    <name type="scientific">Murinocardiopsis flavida</name>
    <dbReference type="NCBI Taxonomy" id="645275"/>
    <lineage>
        <taxon>Bacteria</taxon>
        <taxon>Bacillati</taxon>
        <taxon>Actinomycetota</taxon>
        <taxon>Actinomycetes</taxon>
        <taxon>Streptosporangiales</taxon>
        <taxon>Nocardiopsidaceae</taxon>
        <taxon>Murinocardiopsis</taxon>
    </lineage>
</organism>
<keyword evidence="3" id="KW-1185">Reference proteome</keyword>
<feature type="transmembrane region" description="Helical" evidence="1">
    <location>
        <begin position="431"/>
        <end position="456"/>
    </location>
</feature>
<evidence type="ECO:0000313" key="2">
    <source>
        <dbReference type="EMBL" id="PSK95373.1"/>
    </source>
</evidence>
<keyword evidence="1" id="KW-0472">Membrane</keyword>
<protein>
    <submittedName>
        <fullName evidence="2">ABC-2 type transport system permease protein</fullName>
    </submittedName>
</protein>
<feature type="transmembrane region" description="Helical" evidence="1">
    <location>
        <begin position="20"/>
        <end position="40"/>
    </location>
</feature>
<reference evidence="2 3" key="1">
    <citation type="submission" date="2018-03" db="EMBL/GenBank/DDBJ databases">
        <title>Genomic Encyclopedia of Archaeal and Bacterial Type Strains, Phase II (KMG-II): from individual species to whole genera.</title>
        <authorList>
            <person name="Goeker M."/>
        </authorList>
    </citation>
    <scope>NUCLEOTIDE SEQUENCE [LARGE SCALE GENOMIC DNA]</scope>
    <source>
        <strain evidence="2 3">DSM 45312</strain>
    </source>
</reference>
<feature type="transmembrane region" description="Helical" evidence="1">
    <location>
        <begin position="346"/>
        <end position="367"/>
    </location>
</feature>
<keyword evidence="1" id="KW-0812">Transmembrane</keyword>
<dbReference type="EMBL" id="PYGA01000015">
    <property type="protein sequence ID" value="PSK95373.1"/>
    <property type="molecule type" value="Genomic_DNA"/>
</dbReference>
<accession>A0A2P8DDR8</accession>
<evidence type="ECO:0000256" key="1">
    <source>
        <dbReference type="SAM" id="Phobius"/>
    </source>
</evidence>
<feature type="transmembrane region" description="Helical" evidence="1">
    <location>
        <begin position="463"/>
        <end position="486"/>
    </location>
</feature>
<dbReference type="RefSeq" id="WP_106584720.1">
    <property type="nucleotide sequence ID" value="NZ_PYGA01000015.1"/>
</dbReference>
<dbReference type="AlphaFoldDB" id="A0A2P8DDR8"/>
<gene>
    <name evidence="2" type="ORF">CLV63_11533</name>
</gene>
<comment type="caution">
    <text evidence="2">The sequence shown here is derived from an EMBL/GenBank/DDBJ whole genome shotgun (WGS) entry which is preliminary data.</text>
</comment>
<feature type="transmembrane region" description="Helical" evidence="1">
    <location>
        <begin position="123"/>
        <end position="152"/>
    </location>
</feature>
<evidence type="ECO:0000313" key="3">
    <source>
        <dbReference type="Proteomes" id="UP000240542"/>
    </source>
</evidence>
<dbReference type="OrthoDB" id="2014935at2"/>